<evidence type="ECO:0000313" key="3">
    <source>
        <dbReference type="EMBL" id="EWC63621.1"/>
    </source>
</evidence>
<evidence type="ECO:0000256" key="2">
    <source>
        <dbReference type="SAM" id="Phobius"/>
    </source>
</evidence>
<name>W7J3R0_9PSEU</name>
<evidence type="ECO:0000313" key="4">
    <source>
        <dbReference type="Proteomes" id="UP000019277"/>
    </source>
</evidence>
<keyword evidence="4" id="KW-1185">Reference proteome</keyword>
<dbReference type="EMBL" id="AYXG01000042">
    <property type="protein sequence ID" value="EWC63621.1"/>
    <property type="molecule type" value="Genomic_DNA"/>
</dbReference>
<dbReference type="Proteomes" id="UP000019277">
    <property type="component" value="Unassembled WGS sequence"/>
</dbReference>
<organism evidence="3 4">
    <name type="scientific">Actinokineospora spheciospongiae</name>
    <dbReference type="NCBI Taxonomy" id="909613"/>
    <lineage>
        <taxon>Bacteria</taxon>
        <taxon>Bacillati</taxon>
        <taxon>Actinomycetota</taxon>
        <taxon>Actinomycetes</taxon>
        <taxon>Pseudonocardiales</taxon>
        <taxon>Pseudonocardiaceae</taxon>
        <taxon>Actinokineospora</taxon>
    </lineage>
</organism>
<dbReference type="RefSeq" id="WP_052020760.1">
    <property type="nucleotide sequence ID" value="NZ_AYXG01000042.1"/>
</dbReference>
<keyword evidence="2" id="KW-0472">Membrane</keyword>
<feature type="region of interest" description="Disordered" evidence="1">
    <location>
        <begin position="151"/>
        <end position="173"/>
    </location>
</feature>
<feature type="region of interest" description="Disordered" evidence="1">
    <location>
        <begin position="63"/>
        <end position="113"/>
    </location>
</feature>
<accession>W7J3R0</accession>
<proteinExistence type="predicted"/>
<feature type="transmembrane region" description="Helical" evidence="2">
    <location>
        <begin position="36"/>
        <end position="54"/>
    </location>
</feature>
<evidence type="ECO:0000256" key="1">
    <source>
        <dbReference type="SAM" id="MobiDB-lite"/>
    </source>
</evidence>
<dbReference type="AlphaFoldDB" id="W7J3R0"/>
<keyword evidence="2" id="KW-0812">Transmembrane</keyword>
<keyword evidence="2" id="KW-1133">Transmembrane helix</keyword>
<reference evidence="3 4" key="1">
    <citation type="journal article" date="2014" name="Genome Announc.">
        <title>Draft Genome Sequence of the Antitrypanosomally Active Sponge-Associated Bacterium Actinokineospora sp. Strain EG49.</title>
        <authorList>
            <person name="Harjes J."/>
            <person name="Ryu T."/>
            <person name="Abdelmohsen U.R."/>
            <person name="Moitinho-Silva L."/>
            <person name="Horn H."/>
            <person name="Ravasi T."/>
            <person name="Hentschel U."/>
        </authorList>
    </citation>
    <scope>NUCLEOTIDE SEQUENCE [LARGE SCALE GENOMIC DNA]</scope>
    <source>
        <strain evidence="3 4">EG49</strain>
    </source>
</reference>
<sequence>MTRLPHDVAVEDVLDGDVPPVPAKPTRTRFTRRRDLVAASLLVVALLTAATLLWRDSDFRATTSTTADTPATTPPAPRSVPATLTEVWRADSPATRTPTTAGPSVITGQAGDVHGRDPLTGAIRWTYHRDLPLCTVGTAWTKAVAVHRTDGGALPESDPRHRGGCSEVSSLDGATGTLEATRNSDAEPDTHLLAGGAHLTTTGTHLLTTWHSNLVKSLEYGLVPTPVNPDRQPRPGCTHRSTLASANSIAVIERCAEEPADRLTVLKAVPEDADEPEVITSRLLPTDRATLVAMTDHATALALPDPDRIAVYDEQGIEDHSHPLPPGAIPQPPTPLTTTAIGAFHWFTGTDTIALSTADLHPLWTTRNTLGPAATLAGHALVPVPEGLAVIDQSTGERVNTIPVDRSGYKGPVTITSIGPVVLEQRGPTLVALR</sequence>
<gene>
    <name evidence="3" type="ORF">UO65_1075</name>
</gene>
<comment type="caution">
    <text evidence="3">The sequence shown here is derived from an EMBL/GenBank/DDBJ whole genome shotgun (WGS) entry which is preliminary data.</text>
</comment>
<dbReference type="PATRIC" id="fig|909613.9.peg.1090"/>
<dbReference type="eggNOG" id="COG1376">
    <property type="taxonomic scope" value="Bacteria"/>
</dbReference>
<protein>
    <submittedName>
        <fullName evidence="3">Uncharacterized protein</fullName>
    </submittedName>
</protein>
<dbReference type="InterPro" id="IPR011047">
    <property type="entry name" value="Quinoprotein_ADH-like_sf"/>
</dbReference>
<dbReference type="SUPFAM" id="SSF50998">
    <property type="entry name" value="Quinoprotein alcohol dehydrogenase-like"/>
    <property type="match status" value="1"/>
</dbReference>
<dbReference type="STRING" id="909613.UO65_1075"/>